<sequence>MEGVTQDKYVFDVIKSSPFVSYYGLTIALTEVEHAEELKSYGFLLTMGDKHIYYSGDSNMIPSQALGLLIEGDIHYFYQDTCKADYPDNVHLSLIRLCELIPQEYRSKVYCMHLDETFNVDEARAFGFNVVTASC</sequence>
<evidence type="ECO:0000313" key="1">
    <source>
        <dbReference type="EMBL" id="WAH38332.1"/>
    </source>
</evidence>
<dbReference type="RefSeq" id="WP_268045897.1">
    <property type="nucleotide sequence ID" value="NZ_CP104064.1"/>
</dbReference>
<evidence type="ECO:0000313" key="2">
    <source>
        <dbReference type="Proteomes" id="UP001164803"/>
    </source>
</evidence>
<dbReference type="Gene3D" id="3.60.15.10">
    <property type="entry name" value="Ribonuclease Z/Hydroxyacylglutathione hydrolase-like"/>
    <property type="match status" value="1"/>
</dbReference>
<dbReference type="Pfam" id="PF23023">
    <property type="entry name" value="Anti-Pycsar_Apyc1"/>
    <property type="match status" value="1"/>
</dbReference>
<dbReference type="SUPFAM" id="SSF56281">
    <property type="entry name" value="Metallo-hydrolase/oxidoreductase"/>
    <property type="match status" value="1"/>
</dbReference>
<organism evidence="1 2">
    <name type="scientific">Alicyclobacillus dauci</name>
    <dbReference type="NCBI Taxonomy" id="1475485"/>
    <lineage>
        <taxon>Bacteria</taxon>
        <taxon>Bacillati</taxon>
        <taxon>Bacillota</taxon>
        <taxon>Bacilli</taxon>
        <taxon>Bacillales</taxon>
        <taxon>Alicyclobacillaceae</taxon>
        <taxon>Alicyclobacillus</taxon>
    </lineage>
</organism>
<reference evidence="1" key="1">
    <citation type="submission" date="2022-08" db="EMBL/GenBank/DDBJ databases">
        <title>Alicyclobacillus dauci DSM2870, complete genome.</title>
        <authorList>
            <person name="Wang Q."/>
            <person name="Cai R."/>
            <person name="Wang Z."/>
        </authorList>
    </citation>
    <scope>NUCLEOTIDE SEQUENCE</scope>
    <source>
        <strain evidence="1">DSM 28700</strain>
    </source>
</reference>
<dbReference type="EMBL" id="CP104064">
    <property type="protein sequence ID" value="WAH38332.1"/>
    <property type="molecule type" value="Genomic_DNA"/>
</dbReference>
<keyword evidence="2" id="KW-1185">Reference proteome</keyword>
<gene>
    <name evidence="1" type="ORF">NZD86_07590</name>
</gene>
<name>A0ABY6Z6U6_9BACL</name>
<proteinExistence type="predicted"/>
<dbReference type="Proteomes" id="UP001164803">
    <property type="component" value="Chromosome"/>
</dbReference>
<protein>
    <submittedName>
        <fullName evidence="1">MBL fold metallo-hydrolase</fullName>
    </submittedName>
</protein>
<dbReference type="InterPro" id="IPR036866">
    <property type="entry name" value="RibonucZ/Hydroxyglut_hydro"/>
</dbReference>
<accession>A0ABY6Z6U6</accession>